<proteinExistence type="predicted"/>
<accession>A0AA36MQ22</accession>
<gene>
    <name evidence="1" type="ORF">EVOR1521_LOCUS5042</name>
</gene>
<keyword evidence="2" id="KW-1185">Reference proteome</keyword>
<organism evidence="1 2">
    <name type="scientific">Effrenium voratum</name>
    <dbReference type="NCBI Taxonomy" id="2562239"/>
    <lineage>
        <taxon>Eukaryota</taxon>
        <taxon>Sar</taxon>
        <taxon>Alveolata</taxon>
        <taxon>Dinophyceae</taxon>
        <taxon>Suessiales</taxon>
        <taxon>Symbiodiniaceae</taxon>
        <taxon>Effrenium</taxon>
    </lineage>
</organism>
<sequence length="104" mass="11820">MKSDICWDVWSAFGASLPAQEYPPTVEPLKDLWHDLCQTPFAMLQRMIAKSRLHEFAENQLKAAVARGKSGPGSIDREDRQIGWGCWRLKCAQLLLRRSFSSPS</sequence>
<comment type="caution">
    <text evidence="1">The sequence shown here is derived from an EMBL/GenBank/DDBJ whole genome shotgun (WGS) entry which is preliminary data.</text>
</comment>
<reference evidence="1" key="1">
    <citation type="submission" date="2023-08" db="EMBL/GenBank/DDBJ databases">
        <authorList>
            <person name="Chen Y."/>
            <person name="Shah S."/>
            <person name="Dougan E. K."/>
            <person name="Thang M."/>
            <person name="Chan C."/>
        </authorList>
    </citation>
    <scope>NUCLEOTIDE SEQUENCE</scope>
</reference>
<dbReference type="EMBL" id="CAUJNA010000344">
    <property type="protein sequence ID" value="CAJ1375853.1"/>
    <property type="molecule type" value="Genomic_DNA"/>
</dbReference>
<evidence type="ECO:0000313" key="2">
    <source>
        <dbReference type="Proteomes" id="UP001178507"/>
    </source>
</evidence>
<dbReference type="Proteomes" id="UP001178507">
    <property type="component" value="Unassembled WGS sequence"/>
</dbReference>
<name>A0AA36MQ22_9DINO</name>
<protein>
    <submittedName>
        <fullName evidence="1">Uncharacterized protein</fullName>
    </submittedName>
</protein>
<dbReference type="AlphaFoldDB" id="A0AA36MQ22"/>
<evidence type="ECO:0000313" key="1">
    <source>
        <dbReference type="EMBL" id="CAJ1375853.1"/>
    </source>
</evidence>